<dbReference type="PROSITE" id="PS50041">
    <property type="entry name" value="C_TYPE_LECTIN_2"/>
    <property type="match status" value="1"/>
</dbReference>
<dbReference type="Gene3D" id="1.20.5.400">
    <property type="match status" value="3"/>
</dbReference>
<feature type="compositionally biased region" description="Polar residues" evidence="3">
    <location>
        <begin position="14"/>
        <end position="35"/>
    </location>
</feature>
<dbReference type="InterPro" id="IPR033989">
    <property type="entry name" value="CD209-like_CTLD"/>
</dbReference>
<gene>
    <name evidence="6" type="primary">LOC115823744</name>
</gene>
<dbReference type="OrthoDB" id="8950604at2759"/>
<evidence type="ECO:0000313" key="6">
    <source>
        <dbReference type="RefSeq" id="XP_030643633.1"/>
    </source>
</evidence>
<evidence type="ECO:0000256" key="3">
    <source>
        <dbReference type="SAM" id="MobiDB-lite"/>
    </source>
</evidence>
<evidence type="ECO:0000259" key="4">
    <source>
        <dbReference type="PROSITE" id="PS50041"/>
    </source>
</evidence>
<name>A0A6J2WH39_CHACN</name>
<organism evidence="5 6">
    <name type="scientific">Chanos chanos</name>
    <name type="common">Milkfish</name>
    <name type="synonym">Mugil chanos</name>
    <dbReference type="NCBI Taxonomy" id="29144"/>
    <lineage>
        <taxon>Eukaryota</taxon>
        <taxon>Metazoa</taxon>
        <taxon>Chordata</taxon>
        <taxon>Craniata</taxon>
        <taxon>Vertebrata</taxon>
        <taxon>Euteleostomi</taxon>
        <taxon>Actinopterygii</taxon>
        <taxon>Neopterygii</taxon>
        <taxon>Teleostei</taxon>
        <taxon>Ostariophysi</taxon>
        <taxon>Gonorynchiformes</taxon>
        <taxon>Chanidae</taxon>
        <taxon>Chanos</taxon>
    </lineage>
</organism>
<dbReference type="InParanoid" id="A0A6J2WH39"/>
<dbReference type="GO" id="GO:0030246">
    <property type="term" value="F:carbohydrate binding"/>
    <property type="evidence" value="ECO:0007669"/>
    <property type="project" value="UniProtKB-KW"/>
</dbReference>
<feature type="coiled-coil region" evidence="2">
    <location>
        <begin position="37"/>
        <end position="141"/>
    </location>
</feature>
<dbReference type="GeneID" id="115823744"/>
<dbReference type="PANTHER" id="PTHR22803">
    <property type="entry name" value="MANNOSE, PHOSPHOLIPASE, LECTIN RECEPTOR RELATED"/>
    <property type="match status" value="1"/>
</dbReference>
<dbReference type="SUPFAM" id="SSF56436">
    <property type="entry name" value="C-type lectin-like"/>
    <property type="match status" value="1"/>
</dbReference>
<dbReference type="AlphaFoldDB" id="A0A6J2WH39"/>
<dbReference type="InterPro" id="IPR016187">
    <property type="entry name" value="CTDL_fold"/>
</dbReference>
<evidence type="ECO:0000313" key="5">
    <source>
        <dbReference type="Proteomes" id="UP000504632"/>
    </source>
</evidence>
<dbReference type="SUPFAM" id="SSF90257">
    <property type="entry name" value="Myosin rod fragments"/>
    <property type="match status" value="1"/>
</dbReference>
<sequence length="266" mass="31683">MMMDMYESPDAVRTTDTGTQRDYTSTRRNPATQHTERNQLQTRYDNVSIERDQLQTRYNNLGIERDQLQTRYNNLGIERNQLQSIFNNLTREKDQLQISYSNLTDEKEEIQTSFNKLTRERDQLQISYNSLTAERDQLLKKRQECQKGWRYFSHSVYYISTEKKSWSESRQDCIKRGADLVIINSKEEQKFVAELRKTSYSHVWTGLTYSESERRWKWVDGTTLSTGYWYGGQPNLPMAIKRIPQKTQLKDDSCGKTCRDVKRLQY</sequence>
<protein>
    <submittedName>
        <fullName evidence="6">C-type lectin domain family 4 member M-like</fullName>
    </submittedName>
</protein>
<dbReference type="Pfam" id="PF00059">
    <property type="entry name" value="Lectin_C"/>
    <property type="match status" value="1"/>
</dbReference>
<dbReference type="SMART" id="SM00034">
    <property type="entry name" value="CLECT"/>
    <property type="match status" value="1"/>
</dbReference>
<accession>A0A6J2WH39</accession>
<evidence type="ECO:0000256" key="2">
    <source>
        <dbReference type="SAM" id="Coils"/>
    </source>
</evidence>
<proteinExistence type="predicted"/>
<keyword evidence="1" id="KW-0430">Lectin</keyword>
<dbReference type="RefSeq" id="XP_030643633.1">
    <property type="nucleotide sequence ID" value="XM_030787773.1"/>
</dbReference>
<dbReference type="InterPro" id="IPR050111">
    <property type="entry name" value="C-type_lectin/snaclec_domain"/>
</dbReference>
<dbReference type="CDD" id="cd03590">
    <property type="entry name" value="CLECT_DC-SIGN_like"/>
    <property type="match status" value="1"/>
</dbReference>
<keyword evidence="2" id="KW-0175">Coiled coil</keyword>
<dbReference type="Proteomes" id="UP000504632">
    <property type="component" value="Chromosome 11"/>
</dbReference>
<keyword evidence="5" id="KW-1185">Reference proteome</keyword>
<evidence type="ECO:0000256" key="1">
    <source>
        <dbReference type="ARBA" id="ARBA00022734"/>
    </source>
</evidence>
<reference evidence="6" key="2">
    <citation type="submission" date="2025-08" db="UniProtKB">
        <authorList>
            <consortium name="RefSeq"/>
        </authorList>
    </citation>
    <scope>IDENTIFICATION</scope>
</reference>
<dbReference type="InterPro" id="IPR001304">
    <property type="entry name" value="C-type_lectin-like"/>
</dbReference>
<feature type="domain" description="C-type lectin" evidence="4">
    <location>
        <begin position="152"/>
        <end position="235"/>
    </location>
</feature>
<feature type="region of interest" description="Disordered" evidence="3">
    <location>
        <begin position="1"/>
        <end position="35"/>
    </location>
</feature>
<dbReference type="InterPro" id="IPR016186">
    <property type="entry name" value="C-type_lectin-like/link_sf"/>
</dbReference>
<dbReference type="Gene3D" id="3.10.100.10">
    <property type="entry name" value="Mannose-Binding Protein A, subunit A"/>
    <property type="match status" value="1"/>
</dbReference>
<reference evidence="5" key="1">
    <citation type="submission" date="2024-06" db="UniProtKB">
        <authorList>
            <consortium name="RefSeq"/>
        </authorList>
    </citation>
    <scope>NUCLEOTIDE SEQUENCE [LARGE SCALE GENOMIC DNA]</scope>
</reference>